<dbReference type="InterPro" id="IPR001789">
    <property type="entry name" value="Sig_transdc_resp-reg_receiver"/>
</dbReference>
<dbReference type="AlphaFoldDB" id="A0A1M4UQS8"/>
<sequence>MICLTANAVSGAREWYLDRGFNDYLTKPVTGHDLEEMLVKYLPHEKVSLTGACTFNFESGDSLPEWLLSSSESGHVLDTKTGLKYCGSAADYLEALRLFQKSADQKADEIEQFFKEKDWKNFTTNPKRKPSPRFI</sequence>
<dbReference type="EMBL" id="FQUG01000003">
    <property type="protein sequence ID" value="SHE59102.1"/>
    <property type="molecule type" value="Genomic_DNA"/>
</dbReference>
<evidence type="ECO:0000313" key="4">
    <source>
        <dbReference type="Proteomes" id="UP000184404"/>
    </source>
</evidence>
<dbReference type="Proteomes" id="UP000184404">
    <property type="component" value="Unassembled WGS sequence"/>
</dbReference>
<evidence type="ECO:0000313" key="3">
    <source>
        <dbReference type="EMBL" id="SHE59102.1"/>
    </source>
</evidence>
<dbReference type="SUPFAM" id="SSF52172">
    <property type="entry name" value="CheY-like"/>
    <property type="match status" value="1"/>
</dbReference>
<name>A0A1M4UQS8_9FIRM</name>
<feature type="domain" description="Response regulatory" evidence="2">
    <location>
        <begin position="1"/>
        <end position="42"/>
    </location>
</feature>
<dbReference type="SUPFAM" id="SSF47226">
    <property type="entry name" value="Histidine-containing phosphotransfer domain, HPT domain"/>
    <property type="match status" value="1"/>
</dbReference>
<dbReference type="OrthoDB" id="9805486at2"/>
<dbReference type="GO" id="GO:0000160">
    <property type="term" value="P:phosphorelay signal transduction system"/>
    <property type="evidence" value="ECO:0007669"/>
    <property type="project" value="InterPro"/>
</dbReference>
<accession>A0A1M4UQS8</accession>
<organism evidence="3 4">
    <name type="scientific">Schwartzia succinivorans DSM 10502</name>
    <dbReference type="NCBI Taxonomy" id="1123243"/>
    <lineage>
        <taxon>Bacteria</taxon>
        <taxon>Bacillati</taxon>
        <taxon>Bacillota</taxon>
        <taxon>Negativicutes</taxon>
        <taxon>Selenomonadales</taxon>
        <taxon>Selenomonadaceae</taxon>
        <taxon>Schwartzia</taxon>
    </lineage>
</organism>
<dbReference type="STRING" id="1123243.SAMN02745190_00751"/>
<dbReference type="Gene3D" id="3.40.50.2300">
    <property type="match status" value="1"/>
</dbReference>
<dbReference type="InterPro" id="IPR036641">
    <property type="entry name" value="HPT_dom_sf"/>
</dbReference>
<dbReference type="PROSITE" id="PS50110">
    <property type="entry name" value="RESPONSE_REGULATORY"/>
    <property type="match status" value="1"/>
</dbReference>
<proteinExistence type="predicted"/>
<evidence type="ECO:0000259" key="2">
    <source>
        <dbReference type="PROSITE" id="PS50110"/>
    </source>
</evidence>
<evidence type="ECO:0000256" key="1">
    <source>
        <dbReference type="PROSITE-ProRule" id="PRU00169"/>
    </source>
</evidence>
<reference evidence="3 4" key="1">
    <citation type="submission" date="2016-11" db="EMBL/GenBank/DDBJ databases">
        <authorList>
            <person name="Jaros S."/>
            <person name="Januszkiewicz K."/>
            <person name="Wedrychowicz H."/>
        </authorList>
    </citation>
    <scope>NUCLEOTIDE SEQUENCE [LARGE SCALE GENOMIC DNA]</scope>
    <source>
        <strain evidence="3 4">DSM 10502</strain>
    </source>
</reference>
<dbReference type="InterPro" id="IPR011006">
    <property type="entry name" value="CheY-like_superfamily"/>
</dbReference>
<protein>
    <recommendedName>
        <fullName evidence="2">Response regulatory domain-containing protein</fullName>
    </recommendedName>
</protein>
<gene>
    <name evidence="3" type="ORF">SAMN02745190_00751</name>
</gene>
<comment type="caution">
    <text evidence="1">Lacks conserved residue(s) required for the propagation of feature annotation.</text>
</comment>
<keyword evidence="4" id="KW-1185">Reference proteome</keyword>
<dbReference type="RefSeq" id="WP_072934853.1">
    <property type="nucleotide sequence ID" value="NZ_FQUG01000003.1"/>
</dbReference>